<dbReference type="Gene3D" id="1.10.560.10">
    <property type="entry name" value="GroEL-like equatorial domain"/>
    <property type="match status" value="1"/>
</dbReference>
<comment type="caution">
    <text evidence="5">The sequence shown here is derived from an EMBL/GenBank/DDBJ whole genome shotgun (WGS) entry which is preliminary data.</text>
</comment>
<dbReference type="GO" id="GO:0140662">
    <property type="term" value="F:ATP-dependent protein folding chaperone"/>
    <property type="evidence" value="ECO:0007669"/>
    <property type="project" value="InterPro"/>
</dbReference>
<dbReference type="SUPFAM" id="SSF54849">
    <property type="entry name" value="GroEL-intermediate domain like"/>
    <property type="match status" value="1"/>
</dbReference>
<dbReference type="NCBIfam" id="NF009487">
    <property type="entry name" value="PRK12849.1"/>
    <property type="match status" value="1"/>
</dbReference>
<dbReference type="NCBIfam" id="NF000592">
    <property type="entry name" value="PRK00013.1"/>
    <property type="match status" value="1"/>
</dbReference>
<proteinExistence type="inferred from homology"/>
<accession>A0AAD7XQG2</accession>
<dbReference type="Gene3D" id="3.50.7.10">
    <property type="entry name" value="GroEL"/>
    <property type="match status" value="1"/>
</dbReference>
<keyword evidence="6" id="KW-1185">Reference proteome</keyword>
<dbReference type="InterPro" id="IPR027410">
    <property type="entry name" value="TCP-1-like_intermed_sf"/>
</dbReference>
<dbReference type="NCBIfam" id="NF009489">
    <property type="entry name" value="PRK12851.1"/>
    <property type="match status" value="1"/>
</dbReference>
<dbReference type="NCBIfam" id="TIGR02348">
    <property type="entry name" value="GroEL"/>
    <property type="match status" value="1"/>
</dbReference>
<dbReference type="PRINTS" id="PR00298">
    <property type="entry name" value="CHAPERONIN60"/>
</dbReference>
<dbReference type="NCBIfam" id="NF009488">
    <property type="entry name" value="PRK12850.1"/>
    <property type="match status" value="1"/>
</dbReference>
<dbReference type="Gene3D" id="3.30.260.10">
    <property type="entry name" value="TCP-1-like chaperonin intermediate domain"/>
    <property type="match status" value="1"/>
</dbReference>
<organism evidence="5 6">
    <name type="scientific">Chrysophaeum taylorii</name>
    <dbReference type="NCBI Taxonomy" id="2483200"/>
    <lineage>
        <taxon>Eukaryota</taxon>
        <taxon>Sar</taxon>
        <taxon>Stramenopiles</taxon>
        <taxon>Ochrophyta</taxon>
        <taxon>Pelagophyceae</taxon>
        <taxon>Pelagomonadales</taxon>
        <taxon>Pelagomonadaceae</taxon>
        <taxon>Chrysophaeum</taxon>
    </lineage>
</organism>
<dbReference type="InterPro" id="IPR027409">
    <property type="entry name" value="GroEL-like_apical_dom_sf"/>
</dbReference>
<comment type="similarity">
    <text evidence="1 3">Belongs to the chaperonin (HSP60) family.</text>
</comment>
<keyword evidence="4" id="KW-0732">Signal</keyword>
<gene>
    <name evidence="5" type="ORF">CTAYLR_009127</name>
</gene>
<dbReference type="SUPFAM" id="SSF52029">
    <property type="entry name" value="GroEL apical domain-like"/>
    <property type="match status" value="1"/>
</dbReference>
<evidence type="ECO:0000313" key="5">
    <source>
        <dbReference type="EMBL" id="KAJ8610856.1"/>
    </source>
</evidence>
<dbReference type="CDD" id="cd03344">
    <property type="entry name" value="GroEL"/>
    <property type="match status" value="1"/>
</dbReference>
<dbReference type="Pfam" id="PF00118">
    <property type="entry name" value="Cpn60_TCP1"/>
    <property type="match status" value="1"/>
</dbReference>
<dbReference type="PANTHER" id="PTHR45633">
    <property type="entry name" value="60 KDA HEAT SHOCK PROTEIN, MITOCHONDRIAL"/>
    <property type="match status" value="1"/>
</dbReference>
<dbReference type="InterPro" id="IPR001844">
    <property type="entry name" value="Cpn60/GroEL"/>
</dbReference>
<name>A0AAD7XQG2_9STRA</name>
<dbReference type="InterPro" id="IPR002423">
    <property type="entry name" value="Cpn60/GroEL/TCP-1"/>
</dbReference>
<dbReference type="Proteomes" id="UP001230188">
    <property type="component" value="Unassembled WGS sequence"/>
</dbReference>
<dbReference type="AlphaFoldDB" id="A0AAD7XQG2"/>
<dbReference type="HAMAP" id="MF_00600">
    <property type="entry name" value="CH60"/>
    <property type="match status" value="1"/>
</dbReference>
<keyword evidence="2" id="KW-0143">Chaperone</keyword>
<evidence type="ECO:0000256" key="1">
    <source>
        <dbReference type="ARBA" id="ARBA00006607"/>
    </source>
</evidence>
<evidence type="ECO:0000256" key="2">
    <source>
        <dbReference type="ARBA" id="ARBA00023186"/>
    </source>
</evidence>
<dbReference type="FunFam" id="3.50.7.10:FF:000001">
    <property type="entry name" value="60 kDa chaperonin"/>
    <property type="match status" value="1"/>
</dbReference>
<evidence type="ECO:0000256" key="3">
    <source>
        <dbReference type="RuleBase" id="RU000418"/>
    </source>
</evidence>
<dbReference type="GO" id="GO:0042026">
    <property type="term" value="P:protein refolding"/>
    <property type="evidence" value="ECO:0007669"/>
    <property type="project" value="InterPro"/>
</dbReference>
<dbReference type="EMBL" id="JAQMWT010000092">
    <property type="protein sequence ID" value="KAJ8610856.1"/>
    <property type="molecule type" value="Genomic_DNA"/>
</dbReference>
<protein>
    <submittedName>
        <fullName evidence="5">Uncharacterized protein</fullName>
    </submittedName>
</protein>
<sequence>MRVLVRQVLVAAMASAFVVTTTNRSPGHQHQWGLSAKKVLFGDESRKKLVDGINAVADAVKVTLGPKGRNVVLERSYGVPEIVNDGVTIARDIELDDAAMNIGAKLVQEVASKSDSKAGDGTTTSTLMTQELVNQGMKAVTSGVNPVALRRGITKATNLLIAEVEKVAKPVDSNEELMNIATVATSGNTAMGSIIARAFEKVGETGSTVVEESQTLNDDVDFTEGLTIDRGFISPYFVNDQERQLCEMAGPRILVTDQKIENVNDLIPLLEAMVKTKEPLVVIAEDVAGEALSALVVNKMRGVLDVVAIKAPGFGTRRKDVLQDVAIATGATFVAQEVGVALDTVTPEMLGTAERIVVGKEETTLVTDGKQTEAIEKRIAQIRVEAENTDSTFDKEKAEERVASLGGGIARIKVGAATETELKDKKLRYEDALNSVKSAIEMGVVPGGGATLAWLMFNTRDDIFAQIEDEDEKRGVDIVFKALAAPMRQIAENCGLDGEVVLSKCVDKPFGYGFNAATAEYGDLPSWGVIDPAKVTISALENSASIAGLVLTTEALIHEIPKELSEAEKLRQMDEAAGMGGMDYM</sequence>
<feature type="signal peptide" evidence="4">
    <location>
        <begin position="1"/>
        <end position="16"/>
    </location>
</feature>
<evidence type="ECO:0000256" key="4">
    <source>
        <dbReference type="SAM" id="SignalP"/>
    </source>
</evidence>
<dbReference type="InterPro" id="IPR027413">
    <property type="entry name" value="GROEL-like_equatorial_sf"/>
</dbReference>
<reference evidence="5" key="1">
    <citation type="submission" date="2023-01" db="EMBL/GenBank/DDBJ databases">
        <title>Metagenome sequencing of chrysophaentin producing Chrysophaeum taylorii.</title>
        <authorList>
            <person name="Davison J."/>
            <person name="Bewley C."/>
        </authorList>
    </citation>
    <scope>NUCLEOTIDE SEQUENCE</scope>
    <source>
        <strain evidence="5">NIES-1699</strain>
    </source>
</reference>
<dbReference type="SUPFAM" id="SSF48592">
    <property type="entry name" value="GroEL equatorial domain-like"/>
    <property type="match status" value="1"/>
</dbReference>
<evidence type="ECO:0000313" key="6">
    <source>
        <dbReference type="Proteomes" id="UP001230188"/>
    </source>
</evidence>
<feature type="chain" id="PRO_5042182610" evidence="4">
    <location>
        <begin position="17"/>
        <end position="585"/>
    </location>
</feature>
<dbReference type="GO" id="GO:0005524">
    <property type="term" value="F:ATP binding"/>
    <property type="evidence" value="ECO:0007669"/>
    <property type="project" value="InterPro"/>
</dbReference>